<keyword evidence="3" id="KW-0597">Phosphoprotein</keyword>
<accession>A0A8K0H3M4</accession>
<keyword evidence="7" id="KW-0418">Kinase</keyword>
<dbReference type="GO" id="GO:0004674">
    <property type="term" value="F:protein serine/threonine kinase activity"/>
    <property type="evidence" value="ECO:0007669"/>
    <property type="project" value="UniProtKB-KW"/>
</dbReference>
<dbReference type="EMBL" id="VOIH02000006">
    <property type="protein sequence ID" value="KAF3445137.1"/>
    <property type="molecule type" value="Genomic_DNA"/>
</dbReference>
<reference evidence="13" key="1">
    <citation type="submission" date="2020-03" db="EMBL/GenBank/DDBJ databases">
        <title>A high-quality chromosome-level genome assembly of a woody plant with both climbing and erect habits, Rhamnella rubrinervis.</title>
        <authorList>
            <person name="Lu Z."/>
            <person name="Yang Y."/>
            <person name="Zhu X."/>
            <person name="Sun Y."/>
        </authorList>
    </citation>
    <scope>NUCLEOTIDE SEQUENCE</scope>
    <source>
        <strain evidence="13">BYM</strain>
        <tissue evidence="13">Leaf</tissue>
    </source>
</reference>
<evidence type="ECO:0000313" key="13">
    <source>
        <dbReference type="EMBL" id="KAF3445137.1"/>
    </source>
</evidence>
<organism evidence="13 14">
    <name type="scientific">Rhamnella rubrinervis</name>
    <dbReference type="NCBI Taxonomy" id="2594499"/>
    <lineage>
        <taxon>Eukaryota</taxon>
        <taxon>Viridiplantae</taxon>
        <taxon>Streptophyta</taxon>
        <taxon>Embryophyta</taxon>
        <taxon>Tracheophyta</taxon>
        <taxon>Spermatophyta</taxon>
        <taxon>Magnoliopsida</taxon>
        <taxon>eudicotyledons</taxon>
        <taxon>Gunneridae</taxon>
        <taxon>Pentapetalae</taxon>
        <taxon>rosids</taxon>
        <taxon>fabids</taxon>
        <taxon>Rosales</taxon>
        <taxon>Rhamnaceae</taxon>
        <taxon>rhamnoid group</taxon>
        <taxon>Rhamneae</taxon>
        <taxon>Rhamnella</taxon>
    </lineage>
</organism>
<evidence type="ECO:0000259" key="12">
    <source>
        <dbReference type="PROSITE" id="PS50011"/>
    </source>
</evidence>
<dbReference type="InterPro" id="IPR000719">
    <property type="entry name" value="Prot_kinase_dom"/>
</dbReference>
<name>A0A8K0H3M4_9ROSA</name>
<evidence type="ECO:0000256" key="1">
    <source>
        <dbReference type="ARBA" id="ARBA00004167"/>
    </source>
</evidence>
<evidence type="ECO:0000256" key="6">
    <source>
        <dbReference type="ARBA" id="ARBA00022741"/>
    </source>
</evidence>
<dbReference type="OrthoDB" id="2013020at2759"/>
<dbReference type="PANTHER" id="PTHR45631">
    <property type="entry name" value="OS07G0107800 PROTEIN-RELATED"/>
    <property type="match status" value="1"/>
</dbReference>
<keyword evidence="6" id="KW-0547">Nucleotide-binding</keyword>
<dbReference type="AlphaFoldDB" id="A0A8K0H3M4"/>
<proteinExistence type="predicted"/>
<keyword evidence="11" id="KW-0675">Receptor</keyword>
<dbReference type="Proteomes" id="UP000796880">
    <property type="component" value="Unassembled WGS sequence"/>
</dbReference>
<dbReference type="PROSITE" id="PS50011">
    <property type="entry name" value="PROTEIN_KINASE_DOM"/>
    <property type="match status" value="1"/>
</dbReference>
<gene>
    <name evidence="13" type="ORF">FNV43_RR14830</name>
</gene>
<evidence type="ECO:0000256" key="4">
    <source>
        <dbReference type="ARBA" id="ARBA00022679"/>
    </source>
</evidence>
<evidence type="ECO:0000256" key="9">
    <source>
        <dbReference type="ARBA" id="ARBA00022989"/>
    </source>
</evidence>
<feature type="domain" description="Protein kinase" evidence="12">
    <location>
        <begin position="1"/>
        <end position="280"/>
    </location>
</feature>
<comment type="subcellular location">
    <subcellularLocation>
        <location evidence="1">Membrane</location>
        <topology evidence="1">Single-pass membrane protein</topology>
    </subcellularLocation>
</comment>
<keyword evidence="9" id="KW-1133">Transmembrane helix</keyword>
<dbReference type="FunFam" id="1.10.510.10:FF:000146">
    <property type="entry name" value="LRR receptor-like serine/threonine-protein kinase IOS1"/>
    <property type="match status" value="1"/>
</dbReference>
<dbReference type="GO" id="GO:0005524">
    <property type="term" value="F:ATP binding"/>
    <property type="evidence" value="ECO:0007669"/>
    <property type="project" value="UniProtKB-KW"/>
</dbReference>
<evidence type="ECO:0000256" key="3">
    <source>
        <dbReference type="ARBA" id="ARBA00022553"/>
    </source>
</evidence>
<evidence type="ECO:0000256" key="5">
    <source>
        <dbReference type="ARBA" id="ARBA00022692"/>
    </source>
</evidence>
<dbReference type="Gene3D" id="1.10.510.10">
    <property type="entry name" value="Transferase(Phosphotransferase) domain 1"/>
    <property type="match status" value="1"/>
</dbReference>
<dbReference type="InterPro" id="IPR001245">
    <property type="entry name" value="Ser-Thr/Tyr_kinase_cat_dom"/>
</dbReference>
<evidence type="ECO:0000256" key="7">
    <source>
        <dbReference type="ARBA" id="ARBA00022777"/>
    </source>
</evidence>
<dbReference type="GO" id="GO:0016020">
    <property type="term" value="C:membrane"/>
    <property type="evidence" value="ECO:0007669"/>
    <property type="project" value="UniProtKB-SubCell"/>
</dbReference>
<dbReference type="PANTHER" id="PTHR45631:SF202">
    <property type="entry name" value="SENESCENCE-INDUCED RECEPTOR-LIKE SERINE_THREONINE-PROTEIN KINASE"/>
    <property type="match status" value="1"/>
</dbReference>
<dbReference type="Gene3D" id="3.30.200.20">
    <property type="entry name" value="Phosphorylase Kinase, domain 1"/>
    <property type="match status" value="1"/>
</dbReference>
<evidence type="ECO:0000256" key="8">
    <source>
        <dbReference type="ARBA" id="ARBA00022840"/>
    </source>
</evidence>
<dbReference type="Pfam" id="PF07714">
    <property type="entry name" value="PK_Tyr_Ser-Thr"/>
    <property type="match status" value="1"/>
</dbReference>
<dbReference type="InterPro" id="IPR011009">
    <property type="entry name" value="Kinase-like_dom_sf"/>
</dbReference>
<comment type="caution">
    <text evidence="13">The sequence shown here is derived from an EMBL/GenBank/DDBJ whole genome shotgun (WGS) entry which is preliminary data.</text>
</comment>
<keyword evidence="8" id="KW-0067">ATP-binding</keyword>
<evidence type="ECO:0000256" key="10">
    <source>
        <dbReference type="ARBA" id="ARBA00023136"/>
    </source>
</evidence>
<keyword evidence="10" id="KW-0472">Membrane</keyword>
<protein>
    <recommendedName>
        <fullName evidence="12">Protein kinase domain-containing protein</fullName>
    </recommendedName>
</protein>
<keyword evidence="14" id="KW-1185">Reference proteome</keyword>
<keyword evidence="5" id="KW-0812">Transmembrane</keyword>
<evidence type="ECO:0000256" key="11">
    <source>
        <dbReference type="ARBA" id="ARBA00023170"/>
    </source>
</evidence>
<dbReference type="SUPFAM" id="SSF56112">
    <property type="entry name" value="Protein kinase-like (PK-like)"/>
    <property type="match status" value="1"/>
</dbReference>
<dbReference type="PROSITE" id="PS00108">
    <property type="entry name" value="PROTEIN_KINASE_ST"/>
    <property type="match status" value="1"/>
</dbReference>
<sequence>MCCLFSEFLKGVKRVCLVKQWDELVMLDDLNGSATFTCHELNEIDWNRFLVVKLLMRVHHRNLTSLVGYCNDDKCLGLIYEYMANGNLQRHLSDKNSYPLSWEDRLRIAVDTAQGLEYLHNGCKPPIIHRDVKTANILLNEKFQAKLADFGLSRAFSIESGTHISTVVAGTPGYLDPEYYVTNWLQEKSDVYSFGVVLLEIITSRPVLVRSDDEKPHISQWVASMLENGEIANIVDPRLRGDFNISSAWKAVEMANACVRYKSIQRPTMNQVVVELNQCLELEIAPKKYGHDNKISMMNLNLDTELAPLAR</sequence>
<evidence type="ECO:0000256" key="2">
    <source>
        <dbReference type="ARBA" id="ARBA00022527"/>
    </source>
</evidence>
<dbReference type="SMART" id="SM00220">
    <property type="entry name" value="S_TKc"/>
    <property type="match status" value="1"/>
</dbReference>
<evidence type="ECO:0000313" key="14">
    <source>
        <dbReference type="Proteomes" id="UP000796880"/>
    </source>
</evidence>
<keyword evidence="2" id="KW-0723">Serine/threonine-protein kinase</keyword>
<dbReference type="InterPro" id="IPR008271">
    <property type="entry name" value="Ser/Thr_kinase_AS"/>
</dbReference>
<keyword evidence="4" id="KW-0808">Transferase</keyword>